<name>A0A9P4R2I2_9PLEO</name>
<keyword evidence="3" id="KW-1185">Reference proteome</keyword>
<keyword evidence="1" id="KW-1133">Transmembrane helix</keyword>
<dbReference type="AlphaFoldDB" id="A0A9P4R2I2"/>
<keyword evidence="1" id="KW-0472">Membrane</keyword>
<accession>A0A9P4R2I2</accession>
<evidence type="ECO:0000313" key="2">
    <source>
        <dbReference type="EMBL" id="KAF2735529.1"/>
    </source>
</evidence>
<proteinExistence type="predicted"/>
<feature type="transmembrane region" description="Helical" evidence="1">
    <location>
        <begin position="29"/>
        <end position="48"/>
    </location>
</feature>
<keyword evidence="1" id="KW-0812">Transmembrane</keyword>
<gene>
    <name evidence="2" type="ORF">EJ04DRAFT_511668</name>
</gene>
<comment type="caution">
    <text evidence="2">The sequence shown here is derived from an EMBL/GenBank/DDBJ whole genome shotgun (WGS) entry which is preliminary data.</text>
</comment>
<evidence type="ECO:0000313" key="3">
    <source>
        <dbReference type="Proteomes" id="UP000799444"/>
    </source>
</evidence>
<reference evidence="2" key="1">
    <citation type="journal article" date="2020" name="Stud. Mycol.">
        <title>101 Dothideomycetes genomes: a test case for predicting lifestyles and emergence of pathogens.</title>
        <authorList>
            <person name="Haridas S."/>
            <person name="Albert R."/>
            <person name="Binder M."/>
            <person name="Bloem J."/>
            <person name="Labutti K."/>
            <person name="Salamov A."/>
            <person name="Andreopoulos B."/>
            <person name="Baker S."/>
            <person name="Barry K."/>
            <person name="Bills G."/>
            <person name="Bluhm B."/>
            <person name="Cannon C."/>
            <person name="Castanera R."/>
            <person name="Culley D."/>
            <person name="Daum C."/>
            <person name="Ezra D."/>
            <person name="Gonzalez J."/>
            <person name="Henrissat B."/>
            <person name="Kuo A."/>
            <person name="Liang C."/>
            <person name="Lipzen A."/>
            <person name="Lutzoni F."/>
            <person name="Magnuson J."/>
            <person name="Mondo S."/>
            <person name="Nolan M."/>
            <person name="Ohm R."/>
            <person name="Pangilinan J."/>
            <person name="Park H.-J."/>
            <person name="Ramirez L."/>
            <person name="Alfaro M."/>
            <person name="Sun H."/>
            <person name="Tritt A."/>
            <person name="Yoshinaga Y."/>
            <person name="Zwiers L.-H."/>
            <person name="Turgeon B."/>
            <person name="Goodwin S."/>
            <person name="Spatafora J."/>
            <person name="Crous P."/>
            <person name="Grigoriev I."/>
        </authorList>
    </citation>
    <scope>NUCLEOTIDE SEQUENCE</scope>
    <source>
        <strain evidence="2">CBS 125425</strain>
    </source>
</reference>
<dbReference type="Proteomes" id="UP000799444">
    <property type="component" value="Unassembled WGS sequence"/>
</dbReference>
<feature type="transmembrane region" description="Helical" evidence="1">
    <location>
        <begin position="76"/>
        <end position="96"/>
    </location>
</feature>
<protein>
    <submittedName>
        <fullName evidence="2">Uncharacterized protein</fullName>
    </submittedName>
</protein>
<dbReference type="EMBL" id="ML996134">
    <property type="protein sequence ID" value="KAF2735529.1"/>
    <property type="molecule type" value="Genomic_DNA"/>
</dbReference>
<sequence length="105" mass="11743">MLVGGNTYWLKTSGKLQDKQEKNTRDVRIVATAVAAILFVALVLFFLAEYRPLASRLESNLEMLATLHTKIGQSSWGFYLCVVLLVVIGGLLYLSYDWRATSLNS</sequence>
<organism evidence="2 3">
    <name type="scientific">Polyplosphaeria fusca</name>
    <dbReference type="NCBI Taxonomy" id="682080"/>
    <lineage>
        <taxon>Eukaryota</taxon>
        <taxon>Fungi</taxon>
        <taxon>Dikarya</taxon>
        <taxon>Ascomycota</taxon>
        <taxon>Pezizomycotina</taxon>
        <taxon>Dothideomycetes</taxon>
        <taxon>Pleosporomycetidae</taxon>
        <taxon>Pleosporales</taxon>
        <taxon>Tetraplosphaeriaceae</taxon>
        <taxon>Polyplosphaeria</taxon>
    </lineage>
</organism>
<evidence type="ECO:0000256" key="1">
    <source>
        <dbReference type="SAM" id="Phobius"/>
    </source>
</evidence>